<dbReference type="AlphaFoldDB" id="A0A1G2G827"/>
<reference evidence="2 3" key="1">
    <citation type="journal article" date="2016" name="Nat. Commun.">
        <title>Thousands of microbial genomes shed light on interconnected biogeochemical processes in an aquifer system.</title>
        <authorList>
            <person name="Anantharaman K."/>
            <person name="Brown C.T."/>
            <person name="Hug L.A."/>
            <person name="Sharon I."/>
            <person name="Castelle C.J."/>
            <person name="Probst A.J."/>
            <person name="Thomas B.C."/>
            <person name="Singh A."/>
            <person name="Wilkins M.J."/>
            <person name="Karaoz U."/>
            <person name="Brodie E.L."/>
            <person name="Williams K.H."/>
            <person name="Hubbard S.S."/>
            <person name="Banfield J.F."/>
        </authorList>
    </citation>
    <scope>NUCLEOTIDE SEQUENCE [LARGE SCALE GENOMIC DNA]</scope>
</reference>
<feature type="transmembrane region" description="Helical" evidence="1">
    <location>
        <begin position="158"/>
        <end position="179"/>
    </location>
</feature>
<dbReference type="Gene3D" id="3.30.700.10">
    <property type="entry name" value="Glycoprotein, Type 4 Pilin"/>
    <property type="match status" value="1"/>
</dbReference>
<accession>A0A1G2G827</accession>
<gene>
    <name evidence="2" type="ORF">A2756_06565</name>
</gene>
<keyword evidence="1" id="KW-0472">Membrane</keyword>
<comment type="caution">
    <text evidence="2">The sequence shown here is derived from an EMBL/GenBank/DDBJ whole genome shotgun (WGS) entry which is preliminary data.</text>
</comment>
<proteinExistence type="predicted"/>
<keyword evidence="1" id="KW-1133">Transmembrane helix</keyword>
<keyword evidence="1" id="KW-0812">Transmembrane</keyword>
<sequence>MNPEVVSYIKGELDRGVLKDAVREALLQAGWDPLTVDGSFAHLESHANITERVSKLINGEKQRPGSLGAAQGVVLRREPSSPLFVTKELPASVSHFVGGEINHEHQQKLVEESDKTFSSSHPVLMPSQLSVSASREGGRSDIPTSALLQKPRRFNRRIVEAVVGGFLVAGVAAGGYFGWQYYEEQAVPGRLLAAMPEKMTNLKSLRYTAKLHFKTSPDKSTLSDGGDGVRTLPLADLLRGVSAADVIQVFGFKKPVAYMPGSMDAPSLLPYELQDADIEIRSSGIYQQAGDHSNFSAELSFNVEQGRQNIGLGGELRYIDDMYYVRLTQLPIELISPAMALSPFGVFDVTRIVRNWYSLKTATLAEFKIAPRSDDRDKEREQALGNELKTLYAKSALFDIVSSQKEGSGDHATYRYVLEAKPDQLMQFMKAVTELAEDRGLTRAEELAMQNFVDELEKSTIEAWIRVDDGYLEKILVSVPDFSYGAVAFKTDVTIEFKDFNTADLQKPTAAIPFDEELKNIIAGSLGSADVKSRDARRTAEIRQIQLALELYFDEHGSYPSNLKLLVPKFMDHVPTDVSDATPYVYTPHIANGMYTGYHLGASLEDKNHTSLQSDADCNSKTGVHCASYKNSFIKSGSFDGSDVKGCRAEVNRYCFDLVP</sequence>
<evidence type="ECO:0000313" key="3">
    <source>
        <dbReference type="Proteomes" id="UP000177785"/>
    </source>
</evidence>
<dbReference type="EMBL" id="MHNL01000001">
    <property type="protein sequence ID" value="OGZ46232.1"/>
    <property type="molecule type" value="Genomic_DNA"/>
</dbReference>
<organism evidence="2 3">
    <name type="scientific">Candidatus Ryanbacteria bacterium RIFCSPHIGHO2_01_FULL_48_27</name>
    <dbReference type="NCBI Taxonomy" id="1802115"/>
    <lineage>
        <taxon>Bacteria</taxon>
        <taxon>Candidatus Ryaniibacteriota</taxon>
    </lineage>
</organism>
<protein>
    <submittedName>
        <fullName evidence="2">Uncharacterized protein</fullName>
    </submittedName>
</protein>
<dbReference type="Proteomes" id="UP000177785">
    <property type="component" value="Unassembled WGS sequence"/>
</dbReference>
<evidence type="ECO:0000256" key="1">
    <source>
        <dbReference type="SAM" id="Phobius"/>
    </source>
</evidence>
<dbReference type="STRING" id="1802115.A2756_06565"/>
<name>A0A1G2G827_9BACT</name>
<evidence type="ECO:0000313" key="2">
    <source>
        <dbReference type="EMBL" id="OGZ46232.1"/>
    </source>
</evidence>